<dbReference type="PANTHER" id="PTHR40446">
    <property type="entry name" value="N-ACETYLGLUCOSAMINE-1-PHOSPHODIESTER ALPHA-N-ACETYLGLUCOSAMINIDASE"/>
    <property type="match status" value="1"/>
</dbReference>
<evidence type="ECO:0000256" key="3">
    <source>
        <dbReference type="SAM" id="SignalP"/>
    </source>
</evidence>
<evidence type="ECO:0000256" key="1">
    <source>
        <dbReference type="SAM" id="MobiDB-lite"/>
    </source>
</evidence>
<gene>
    <name evidence="5" type="ORF">AMSG_08134</name>
</gene>
<feature type="transmembrane region" description="Helical" evidence="2">
    <location>
        <begin position="399"/>
        <end position="425"/>
    </location>
</feature>
<evidence type="ECO:0000313" key="5">
    <source>
        <dbReference type="EMBL" id="KNC52567.1"/>
    </source>
</evidence>
<feature type="chain" id="PRO_5005537667" evidence="3">
    <location>
        <begin position="27"/>
        <end position="510"/>
    </location>
</feature>
<dbReference type="PANTHER" id="PTHR40446:SF2">
    <property type="entry name" value="N-ACETYLGLUCOSAMINE-1-PHOSPHODIESTER ALPHA-N-ACETYLGLUCOSAMINIDASE"/>
    <property type="match status" value="1"/>
</dbReference>
<dbReference type="RefSeq" id="XP_013755357.1">
    <property type="nucleotide sequence ID" value="XM_013899903.1"/>
</dbReference>
<feature type="signal peptide" evidence="3">
    <location>
        <begin position="1"/>
        <end position="26"/>
    </location>
</feature>
<feature type="compositionally biased region" description="Pro residues" evidence="1">
    <location>
        <begin position="356"/>
        <end position="371"/>
    </location>
</feature>
<reference evidence="5 6" key="1">
    <citation type="submission" date="2010-05" db="EMBL/GenBank/DDBJ databases">
        <title>The Genome Sequence of Thecamonas trahens ATCC 50062.</title>
        <authorList>
            <consortium name="The Broad Institute Genome Sequencing Platform"/>
            <person name="Russ C."/>
            <person name="Cuomo C."/>
            <person name="Shea T."/>
            <person name="Young S.K."/>
            <person name="Zeng Q."/>
            <person name="Koehrsen M."/>
            <person name="Haas B."/>
            <person name="Borodovsky M."/>
            <person name="Guigo R."/>
            <person name="Alvarado L."/>
            <person name="Berlin A."/>
            <person name="Bochicchio J."/>
            <person name="Borenstein D."/>
            <person name="Chapman S."/>
            <person name="Chen Z."/>
            <person name="Freedman E."/>
            <person name="Gellesch M."/>
            <person name="Goldberg J."/>
            <person name="Griggs A."/>
            <person name="Gujja S."/>
            <person name="Heilman E."/>
            <person name="Heiman D."/>
            <person name="Hepburn T."/>
            <person name="Howarth C."/>
            <person name="Jen D."/>
            <person name="Larson L."/>
            <person name="Mehta T."/>
            <person name="Park D."/>
            <person name="Pearson M."/>
            <person name="Roberts A."/>
            <person name="Saif S."/>
            <person name="Shenoy N."/>
            <person name="Sisk P."/>
            <person name="Stolte C."/>
            <person name="Sykes S."/>
            <person name="Thomson T."/>
            <person name="Walk T."/>
            <person name="White J."/>
            <person name="Yandava C."/>
            <person name="Burger G."/>
            <person name="Gray M.W."/>
            <person name="Holland P.W.H."/>
            <person name="King N."/>
            <person name="Lang F.B.F."/>
            <person name="Roger A.J."/>
            <person name="Ruiz-Trillo I."/>
            <person name="Lander E."/>
            <person name="Nusbaum C."/>
        </authorList>
    </citation>
    <scope>NUCLEOTIDE SEQUENCE [LARGE SCALE GENOMIC DNA]</scope>
    <source>
        <strain evidence="5 6">ATCC 50062</strain>
    </source>
</reference>
<keyword evidence="2" id="KW-1133">Transmembrane helix</keyword>
<organism evidence="5 6">
    <name type="scientific">Thecamonas trahens ATCC 50062</name>
    <dbReference type="NCBI Taxonomy" id="461836"/>
    <lineage>
        <taxon>Eukaryota</taxon>
        <taxon>Apusozoa</taxon>
        <taxon>Apusomonadida</taxon>
        <taxon>Apusomonadidae</taxon>
        <taxon>Thecamonas</taxon>
    </lineage>
</organism>
<evidence type="ECO:0000256" key="2">
    <source>
        <dbReference type="SAM" id="Phobius"/>
    </source>
</evidence>
<feature type="region of interest" description="Disordered" evidence="1">
    <location>
        <begin position="467"/>
        <end position="510"/>
    </location>
</feature>
<dbReference type="GeneID" id="25566896"/>
<protein>
    <submittedName>
        <fullName evidence="5">N-acetylglucosamine-1-phosphodiester alpha-N-acetylglucosaminidase</fullName>
    </submittedName>
</protein>
<dbReference type="Pfam" id="PF09992">
    <property type="entry name" value="NAGPA"/>
    <property type="match status" value="1"/>
</dbReference>
<dbReference type="STRING" id="461836.A0A0L0DJV9"/>
<name>A0A0L0DJV9_THETB</name>
<feature type="domain" description="Phosphodiester glycosidase" evidence="4">
    <location>
        <begin position="165"/>
        <end position="351"/>
    </location>
</feature>
<keyword evidence="2" id="KW-0472">Membrane</keyword>
<dbReference type="Proteomes" id="UP000054408">
    <property type="component" value="Unassembled WGS sequence"/>
</dbReference>
<keyword evidence="6" id="KW-1185">Reference proteome</keyword>
<dbReference type="AlphaFoldDB" id="A0A0L0DJV9"/>
<keyword evidence="2" id="KW-0812">Transmembrane</keyword>
<dbReference type="InterPro" id="IPR018711">
    <property type="entry name" value="NAGPA"/>
</dbReference>
<feature type="region of interest" description="Disordered" evidence="1">
    <location>
        <begin position="353"/>
        <end position="373"/>
    </location>
</feature>
<dbReference type="EMBL" id="GL349473">
    <property type="protein sequence ID" value="KNC52567.1"/>
    <property type="molecule type" value="Genomic_DNA"/>
</dbReference>
<feature type="region of interest" description="Disordered" evidence="1">
    <location>
        <begin position="32"/>
        <end position="74"/>
    </location>
</feature>
<dbReference type="eggNOG" id="ENOG502QRY5">
    <property type="taxonomic scope" value="Eukaryota"/>
</dbReference>
<evidence type="ECO:0000313" key="6">
    <source>
        <dbReference type="Proteomes" id="UP000054408"/>
    </source>
</evidence>
<sequence length="510" mass="52918">MRVAVALVCCMVWMVVWGSVAGRVEAGREEVRAASSPRADYGDMLPGPYEDVSDGGTRGNDDNDSGSGGHGPGVPYNHTVEVLAAAGFDTTAVEHAAAVEGGDKMEAEFDVATFHHAPYSWRAAWRGHRVVLDNPVNHFTIQEPIGGCREGYGGSRTSANARARQCKVATNAGFFNTHTHACLGNLVVEGKAVQMPMIQNVNFGITTDGRYVVGYLNETMAASYEWHTLVAGVVWLVRDGQSFVRVSEAAENMATQESGGGFVGLHAARIALGHDANGSLVIVHVETEPGIDLYDFADLLVDMGVVNAINLDGGGSVSLYQTDTLRNYVTDACTPGSDDKCERHVTSITCVHDAPVPTPSPPPRPPPPSPLDPKRDAVCALYNCAELPGPPVAPDGSSWSAAAVVGMVIAFSLLAAAVGAGAGWASARARSAPGASDERGDFGETPLLSVTRAGARYDVASSSSESLDLLADVGPRSTSSRSASGMAAVPPLHAPPSPVGSLSTAAAAAN</sequence>
<accession>A0A0L0DJV9</accession>
<proteinExistence type="predicted"/>
<evidence type="ECO:0000259" key="4">
    <source>
        <dbReference type="Pfam" id="PF09992"/>
    </source>
</evidence>
<dbReference type="GO" id="GO:0033299">
    <property type="term" value="P:secretion of lysosomal enzymes"/>
    <property type="evidence" value="ECO:0007669"/>
    <property type="project" value="TreeGrafter"/>
</dbReference>
<keyword evidence="3" id="KW-0732">Signal</keyword>
<dbReference type="OrthoDB" id="192253at2759"/>